<dbReference type="AlphaFoldDB" id="A0A2U8FME2"/>
<evidence type="ECO:0000313" key="1">
    <source>
        <dbReference type="EMBL" id="AWI52130.1"/>
    </source>
</evidence>
<reference evidence="1 2" key="1">
    <citation type="submission" date="2018-05" db="EMBL/GenBank/DDBJ databases">
        <title>complete genome sequence of Aquabacterium olei NBRC 110486.</title>
        <authorList>
            <person name="Tang B."/>
            <person name="Chang J."/>
            <person name="Zhang L."/>
            <person name="Yang H."/>
        </authorList>
    </citation>
    <scope>NUCLEOTIDE SEQUENCE [LARGE SCALE GENOMIC DNA]</scope>
    <source>
        <strain evidence="1 2">NBRC 110486</strain>
    </source>
</reference>
<dbReference type="RefSeq" id="WP_109033848.1">
    <property type="nucleotide sequence ID" value="NZ_CP029210.1"/>
</dbReference>
<proteinExistence type="predicted"/>
<dbReference type="Proteomes" id="UP000244892">
    <property type="component" value="Chromosome"/>
</dbReference>
<protein>
    <submittedName>
        <fullName evidence="1">Uncharacterized protein</fullName>
    </submittedName>
</protein>
<name>A0A2U8FME2_9BURK</name>
<accession>A0A2U8FME2</accession>
<dbReference type="EMBL" id="CP029210">
    <property type="protein sequence ID" value="AWI52130.1"/>
    <property type="molecule type" value="Genomic_DNA"/>
</dbReference>
<dbReference type="KEGG" id="aon:DEH84_00700"/>
<gene>
    <name evidence="1" type="ORF">DEH84_00700</name>
</gene>
<keyword evidence="2" id="KW-1185">Reference proteome</keyword>
<organism evidence="1 2">
    <name type="scientific">Aquabacterium olei</name>
    <dbReference type="NCBI Taxonomy" id="1296669"/>
    <lineage>
        <taxon>Bacteria</taxon>
        <taxon>Pseudomonadati</taxon>
        <taxon>Pseudomonadota</taxon>
        <taxon>Betaproteobacteria</taxon>
        <taxon>Burkholderiales</taxon>
        <taxon>Aquabacterium</taxon>
    </lineage>
</organism>
<evidence type="ECO:0000313" key="2">
    <source>
        <dbReference type="Proteomes" id="UP000244892"/>
    </source>
</evidence>
<sequence>MTGASTHLLIRMLRGAKSLPPCLLAMTLLVAACDAREPLYVGDPEGVNRNGQPQVIIKQDELRLNGFPIKQYRTRATDLIPIIGTDISSQASSDAYWNAMGLQIHAAPDDGALPGSPELIHRVVVWVRPGIDYGKHRDCDASALARHRDSVQFRLETMDQVEKEHGFPRNEAARKELIHERCSMAGNTPENAFSGYFEVDGIPIGPNMSLKEIQSRRKQLGLELLYMDSGPQIYAAPKGKTGPETNQTWIFEVTSGDGGAIVDQRLKAISIP</sequence>